<reference evidence="2 3" key="1">
    <citation type="submission" date="2021-01" db="EMBL/GenBank/DDBJ databases">
        <title>Draft genomes of Rhodovulum sulfidophilum.</title>
        <authorList>
            <person name="Guzman M.S."/>
        </authorList>
    </citation>
    <scope>NUCLEOTIDE SEQUENCE [LARGE SCALE GENOMIC DNA]</scope>
    <source>
        <strain evidence="2 3">AB35</strain>
    </source>
</reference>
<gene>
    <name evidence="2" type="ORF">JMM60_09330</name>
</gene>
<dbReference type="EMBL" id="JAESJJ010000010">
    <property type="protein sequence ID" value="MBL3609000.1"/>
    <property type="molecule type" value="Genomic_DNA"/>
</dbReference>
<feature type="region of interest" description="Disordered" evidence="1">
    <location>
        <begin position="1"/>
        <end position="26"/>
    </location>
</feature>
<evidence type="ECO:0000313" key="3">
    <source>
        <dbReference type="Proteomes" id="UP000604473"/>
    </source>
</evidence>
<organism evidence="2 3">
    <name type="scientific">Rhodovulum sulfidophilum</name>
    <name type="common">Rhodobacter sulfidophilus</name>
    <dbReference type="NCBI Taxonomy" id="35806"/>
    <lineage>
        <taxon>Bacteria</taxon>
        <taxon>Pseudomonadati</taxon>
        <taxon>Pseudomonadota</taxon>
        <taxon>Alphaproteobacteria</taxon>
        <taxon>Rhodobacterales</taxon>
        <taxon>Paracoccaceae</taxon>
        <taxon>Rhodovulum</taxon>
    </lineage>
</organism>
<evidence type="ECO:0000256" key="1">
    <source>
        <dbReference type="SAM" id="MobiDB-lite"/>
    </source>
</evidence>
<sequence>MKRHRAKQAHAERSRRSQTGGAVPLTADHFNGHFCNAFLNETLLSSWAGSRRKIIAYQRDERRRRPTPALEKPLLKTVAKTRLAMRTVSFPKAT</sequence>
<accession>A0ABS1RSG5</accession>
<dbReference type="RefSeq" id="WP_143540831.1">
    <property type="nucleotide sequence ID" value="NZ_JAESJD010000034.1"/>
</dbReference>
<evidence type="ECO:0000313" key="2">
    <source>
        <dbReference type="EMBL" id="MBL3609000.1"/>
    </source>
</evidence>
<proteinExistence type="predicted"/>
<keyword evidence="3" id="KW-1185">Reference proteome</keyword>
<protein>
    <submittedName>
        <fullName evidence="2">Uncharacterized protein</fullName>
    </submittedName>
</protein>
<dbReference type="Proteomes" id="UP000604473">
    <property type="component" value="Unassembled WGS sequence"/>
</dbReference>
<name>A0ABS1RSG5_RHOSU</name>
<comment type="caution">
    <text evidence="2">The sequence shown here is derived from an EMBL/GenBank/DDBJ whole genome shotgun (WGS) entry which is preliminary data.</text>
</comment>